<reference evidence="2 3" key="1">
    <citation type="journal article" date="2019" name="Microbiol. Resour. Announc.">
        <title>Draft Genome Sequences of Type Strains of Gordonibacter faecihominis, Paraeggerthella hongkongensis, Parvibacter caecicola,Slackia equolifaciens, Slackia faecicanis, and Slackia isoflavoniconvertens.</title>
        <authorList>
            <person name="Danylec N."/>
            <person name="Stoll D.A."/>
            <person name="Dotsch A."/>
            <person name="Huch M."/>
        </authorList>
    </citation>
    <scope>NUCLEOTIDE SEQUENCE [LARGE SCALE GENOMIC DNA]</scope>
    <source>
        <strain evidence="2 3">DSM 18785</strain>
    </source>
</reference>
<dbReference type="Gene3D" id="1.10.260.40">
    <property type="entry name" value="lambda repressor-like DNA-binding domains"/>
    <property type="match status" value="1"/>
</dbReference>
<evidence type="ECO:0000313" key="3">
    <source>
        <dbReference type="Proteomes" id="UP000278327"/>
    </source>
</evidence>
<dbReference type="EMBL" id="QICA01000025">
    <property type="protein sequence ID" value="RNL36076.1"/>
    <property type="molecule type" value="Genomic_DNA"/>
</dbReference>
<dbReference type="RefSeq" id="WP_117284152.1">
    <property type="nucleotide sequence ID" value="NZ_JAMTCE010000022.1"/>
</dbReference>
<dbReference type="InterPro" id="IPR001387">
    <property type="entry name" value="Cro/C1-type_HTH"/>
</dbReference>
<proteinExistence type="predicted"/>
<evidence type="ECO:0000259" key="1">
    <source>
        <dbReference type="PROSITE" id="PS50943"/>
    </source>
</evidence>
<dbReference type="GO" id="GO:0003677">
    <property type="term" value="F:DNA binding"/>
    <property type="evidence" value="ECO:0007669"/>
    <property type="project" value="InterPro"/>
</dbReference>
<dbReference type="Pfam" id="PF01381">
    <property type="entry name" value="HTH_3"/>
    <property type="match status" value="1"/>
</dbReference>
<dbReference type="AlphaFoldDB" id="A0A3N0ANZ4"/>
<gene>
    <name evidence="2" type="ORF">DMP10_11450</name>
</gene>
<dbReference type="InterPro" id="IPR010982">
    <property type="entry name" value="Lambda_DNA-bd_dom_sf"/>
</dbReference>
<dbReference type="SUPFAM" id="SSF47413">
    <property type="entry name" value="lambda repressor-like DNA-binding domains"/>
    <property type="match status" value="1"/>
</dbReference>
<dbReference type="Proteomes" id="UP000278327">
    <property type="component" value="Unassembled WGS sequence"/>
</dbReference>
<comment type="caution">
    <text evidence="2">The sequence shown here is derived from an EMBL/GenBank/DDBJ whole genome shotgun (WGS) entry which is preliminary data.</text>
</comment>
<dbReference type="PROSITE" id="PS50943">
    <property type="entry name" value="HTH_CROC1"/>
    <property type="match status" value="1"/>
</dbReference>
<feature type="domain" description="HTH cro/C1-type" evidence="1">
    <location>
        <begin position="12"/>
        <end position="66"/>
    </location>
</feature>
<evidence type="ECO:0000313" key="2">
    <source>
        <dbReference type="EMBL" id="RNL36076.1"/>
    </source>
</evidence>
<organism evidence="2 3">
    <name type="scientific">Adlercreutzia equolifaciens subsp. celatus DSM 18785</name>
    <dbReference type="NCBI Taxonomy" id="1121021"/>
    <lineage>
        <taxon>Bacteria</taxon>
        <taxon>Bacillati</taxon>
        <taxon>Actinomycetota</taxon>
        <taxon>Coriobacteriia</taxon>
        <taxon>Eggerthellales</taxon>
        <taxon>Eggerthellaceae</taxon>
        <taxon>Adlercreutzia</taxon>
    </lineage>
</organism>
<protein>
    <recommendedName>
        <fullName evidence="1">HTH cro/C1-type domain-containing protein</fullName>
    </recommendedName>
</protein>
<dbReference type="SMART" id="SM00530">
    <property type="entry name" value="HTH_XRE"/>
    <property type="match status" value="1"/>
</dbReference>
<keyword evidence="3" id="KW-1185">Reference proteome</keyword>
<name>A0A3N0ANZ4_9ACTN</name>
<sequence>MADQFTFNGRRVRAWCVDSGITYDELAERIGVPVGTLKAWIYGQRGISFPQACAIAEVFGKSLDDLREQKAAS</sequence>
<accession>A0A3N0ANZ4</accession>
<dbReference type="CDD" id="cd00093">
    <property type="entry name" value="HTH_XRE"/>
    <property type="match status" value="1"/>
</dbReference>